<comment type="caution">
    <text evidence="2">The sequence shown here is derived from an EMBL/GenBank/DDBJ whole genome shotgun (WGS) entry which is preliminary data.</text>
</comment>
<evidence type="ECO:0000256" key="1">
    <source>
        <dbReference type="SAM" id="SignalP"/>
    </source>
</evidence>
<protein>
    <recommendedName>
        <fullName evidence="4">Lipoprotein</fullName>
    </recommendedName>
</protein>
<sequence length="222" mass="25511">MTTKYYFGKKRKNKNMFLLVIMSLFISCSSAKEDLSNVLFPTKKEKIVSGIDYTEKKSTLDENLTAYQLKDMNAFSLYGQYFANEIGSNSATYAGKNYLELLGDSKDINGYKIHLYTQKESEKLEKLLLKKLGTPAFDKGNEGERNIIWEKSGKIFILNSGNAEIQGEKTKESDLLCLNTNFTTLIINATQTTKYSEYLKFRIKNNKKVESYPYSLYNKEEN</sequence>
<accession>A0A316WQS3</accession>
<gene>
    <name evidence="2" type="ORF">C1634_003915</name>
</gene>
<evidence type="ECO:0000313" key="2">
    <source>
        <dbReference type="EMBL" id="PWN63752.1"/>
    </source>
</evidence>
<dbReference type="EMBL" id="PPEG02000002">
    <property type="protein sequence ID" value="PWN63752.1"/>
    <property type="molecule type" value="Genomic_DNA"/>
</dbReference>
<dbReference type="Proteomes" id="UP000236413">
    <property type="component" value="Unassembled WGS sequence"/>
</dbReference>
<organism evidence="2 3">
    <name type="scientific">Chryseobacterium viscerum</name>
    <dbReference type="NCBI Taxonomy" id="1037377"/>
    <lineage>
        <taxon>Bacteria</taxon>
        <taxon>Pseudomonadati</taxon>
        <taxon>Bacteroidota</taxon>
        <taxon>Flavobacteriia</taxon>
        <taxon>Flavobacteriales</taxon>
        <taxon>Weeksellaceae</taxon>
        <taxon>Chryseobacterium group</taxon>
        <taxon>Chryseobacterium</taxon>
    </lineage>
</organism>
<feature type="chain" id="PRO_5016359652" description="Lipoprotein" evidence="1">
    <location>
        <begin position="32"/>
        <end position="222"/>
    </location>
</feature>
<name>A0A316WQS3_9FLAO</name>
<evidence type="ECO:0008006" key="4">
    <source>
        <dbReference type="Google" id="ProtNLM"/>
    </source>
</evidence>
<feature type="signal peptide" evidence="1">
    <location>
        <begin position="1"/>
        <end position="31"/>
    </location>
</feature>
<dbReference type="AlphaFoldDB" id="A0A316WQS3"/>
<proteinExistence type="predicted"/>
<dbReference type="PROSITE" id="PS51257">
    <property type="entry name" value="PROKAR_LIPOPROTEIN"/>
    <property type="match status" value="1"/>
</dbReference>
<keyword evidence="1" id="KW-0732">Signal</keyword>
<reference evidence="2 3" key="1">
    <citation type="submission" date="2018-04" db="EMBL/GenBank/DDBJ databases">
        <title>Chryseobacterium oncorhynchi 701B-08T from rainbow trout, and Chryseobacterium viscerum 687B-08T from diseased fish.</title>
        <authorList>
            <person name="Jeong J.-J."/>
            <person name="Lee Y.J."/>
            <person name="Pathiraja D."/>
            <person name="Park B."/>
            <person name="Choi I.-G."/>
            <person name="Kim K.D."/>
        </authorList>
    </citation>
    <scope>NUCLEOTIDE SEQUENCE [LARGE SCALE GENOMIC DNA]</scope>
    <source>
        <strain evidence="2 3">687B-08</strain>
    </source>
</reference>
<evidence type="ECO:0000313" key="3">
    <source>
        <dbReference type="Proteomes" id="UP000236413"/>
    </source>
</evidence>